<gene>
    <name evidence="1" type="ORF">FCI23_15005</name>
</gene>
<dbReference type="Proteomes" id="UP000305778">
    <property type="component" value="Unassembled WGS sequence"/>
</dbReference>
<dbReference type="OrthoDB" id="366726at2"/>
<sequence>MFLTGKKDKEQTMASRFSPAAAAVSRRGVLGGAAGLGTMALLAACGAGGKSAAAGARFTFWDMQWGGTDYAQNVGKLVGGWHPSDGASAKYQNIPWTNWYQTFTSAIAARKAPAVSSGASFQPFQFFQQGAIEPADGIVAKLKKSGTYDDFLPGTIDSLKYQGSYVAVPYHISINGLWYRPDLLAKAGTDVPTTWDEFRATCRALKKIGVFGYSIPGSPKETGYQEVLTWLVNNGGGWFNEQGKPECVTDRNIEAVEFLQSLVKDGYINPTNVSYTSVQSAQDFASGQLGMMMAGPNSDLQSFPNVKSAVMKPLTGPHGDKGALQWVDPLMMYKGASNVSDVEDFVVWLLDAIKPAFGDGTYNRLPARKSFQQVAGVKNSASSQVLLNDWVPIAKSIATRSPESFPALNSIEGAPVTATFTAQVVQAKLSPRAILQQLQDSYERLHYSK</sequence>
<dbReference type="Gene3D" id="3.40.190.10">
    <property type="entry name" value="Periplasmic binding protein-like II"/>
    <property type="match status" value="2"/>
</dbReference>
<protein>
    <submittedName>
        <fullName evidence="1">Extracellular solute-binding protein</fullName>
    </submittedName>
</protein>
<dbReference type="EMBL" id="SUMC01000011">
    <property type="protein sequence ID" value="TKA10924.1"/>
    <property type="molecule type" value="Genomic_DNA"/>
</dbReference>
<dbReference type="SUPFAM" id="SSF53850">
    <property type="entry name" value="Periplasmic binding protein-like II"/>
    <property type="match status" value="1"/>
</dbReference>
<keyword evidence="2" id="KW-1185">Reference proteome</keyword>
<dbReference type="PANTHER" id="PTHR43649">
    <property type="entry name" value="ARABINOSE-BINDING PROTEIN-RELATED"/>
    <property type="match status" value="1"/>
</dbReference>
<evidence type="ECO:0000313" key="2">
    <source>
        <dbReference type="Proteomes" id="UP000305778"/>
    </source>
</evidence>
<proteinExistence type="predicted"/>
<dbReference type="InterPro" id="IPR006059">
    <property type="entry name" value="SBP"/>
</dbReference>
<dbReference type="AlphaFoldDB" id="A0A4U0SM06"/>
<dbReference type="PROSITE" id="PS51318">
    <property type="entry name" value="TAT"/>
    <property type="match status" value="1"/>
</dbReference>
<name>A0A4U0SM06_9ACTN</name>
<dbReference type="Pfam" id="PF01547">
    <property type="entry name" value="SBP_bac_1"/>
    <property type="match status" value="1"/>
</dbReference>
<organism evidence="1 2">
    <name type="scientific">Actinacidiphila oryziradicis</name>
    <dbReference type="NCBI Taxonomy" id="2571141"/>
    <lineage>
        <taxon>Bacteria</taxon>
        <taxon>Bacillati</taxon>
        <taxon>Actinomycetota</taxon>
        <taxon>Actinomycetes</taxon>
        <taxon>Kitasatosporales</taxon>
        <taxon>Streptomycetaceae</taxon>
        <taxon>Actinacidiphila</taxon>
    </lineage>
</organism>
<reference evidence="1 2" key="1">
    <citation type="submission" date="2019-04" db="EMBL/GenBank/DDBJ databases">
        <title>Streptomyces oryziradicis sp. nov., a novel actinomycete isolated from rhizosphere soil of rice (Oryza sativa L.).</title>
        <authorList>
            <person name="Li C."/>
        </authorList>
    </citation>
    <scope>NUCLEOTIDE SEQUENCE [LARGE SCALE GENOMIC DNA]</scope>
    <source>
        <strain evidence="1 2">NEAU-C40</strain>
    </source>
</reference>
<evidence type="ECO:0000313" key="1">
    <source>
        <dbReference type="EMBL" id="TKA10924.1"/>
    </source>
</evidence>
<dbReference type="InterPro" id="IPR006311">
    <property type="entry name" value="TAT_signal"/>
</dbReference>
<comment type="caution">
    <text evidence="1">The sequence shown here is derived from an EMBL/GenBank/DDBJ whole genome shotgun (WGS) entry which is preliminary data.</text>
</comment>
<dbReference type="InterPro" id="IPR050490">
    <property type="entry name" value="Bact_solute-bd_prot1"/>
</dbReference>
<accession>A0A4U0SM06</accession>
<dbReference type="PANTHER" id="PTHR43649:SF30">
    <property type="entry name" value="ABC TRANSPORTER SUBSTRATE-BINDING PROTEIN"/>
    <property type="match status" value="1"/>
</dbReference>